<dbReference type="InterPro" id="IPR011344">
    <property type="entry name" value="ssDNA-bd"/>
</dbReference>
<dbReference type="PANTHER" id="PTHR10302:SF0">
    <property type="entry name" value="SINGLE-STRANDED DNA-BINDING PROTEIN, MITOCHONDRIAL"/>
    <property type="match status" value="1"/>
</dbReference>
<comment type="caution">
    <text evidence="2">Lacks conserved residue(s) required for the propagation of feature annotation.</text>
</comment>
<evidence type="ECO:0000256" key="1">
    <source>
        <dbReference type="ARBA" id="ARBA00023125"/>
    </source>
</evidence>
<comment type="caution">
    <text evidence="5">The sequence shown here is derived from an EMBL/GenBank/DDBJ whole genome shotgun (WGS) entry which is preliminary data.</text>
</comment>
<accession>A0A1F6GLI7</accession>
<dbReference type="PROSITE" id="PS50935">
    <property type="entry name" value="SSB"/>
    <property type="match status" value="1"/>
</dbReference>
<feature type="compositionally biased region" description="Low complexity" evidence="4">
    <location>
        <begin position="128"/>
        <end position="148"/>
    </location>
</feature>
<dbReference type="Gene3D" id="2.40.50.140">
    <property type="entry name" value="Nucleic acid-binding proteins"/>
    <property type="match status" value="1"/>
</dbReference>
<evidence type="ECO:0000256" key="3">
    <source>
        <dbReference type="PIRNR" id="PIRNR002070"/>
    </source>
</evidence>
<dbReference type="GO" id="GO:0003697">
    <property type="term" value="F:single-stranded DNA binding"/>
    <property type="evidence" value="ECO:0007669"/>
    <property type="project" value="UniProtKB-UniRule"/>
</dbReference>
<protein>
    <recommendedName>
        <fullName evidence="2 3">Single-stranded DNA-binding protein</fullName>
        <shortName evidence="2">SSB</shortName>
    </recommendedName>
</protein>
<organism evidence="5 6">
    <name type="scientific">Candidatus Lambdaproteobacteria bacterium RIFOXYD2_FULL_56_26</name>
    <dbReference type="NCBI Taxonomy" id="1817773"/>
    <lineage>
        <taxon>Bacteria</taxon>
        <taxon>Pseudomonadati</taxon>
        <taxon>Pseudomonadota</taxon>
        <taxon>Candidatus Lambdaproteobacteria</taxon>
    </lineage>
</organism>
<keyword evidence="1 2" id="KW-0238">DNA-binding</keyword>
<dbReference type="SUPFAM" id="SSF50249">
    <property type="entry name" value="Nucleic acid-binding proteins"/>
    <property type="match status" value="1"/>
</dbReference>
<evidence type="ECO:0000313" key="6">
    <source>
        <dbReference type="Proteomes" id="UP000177583"/>
    </source>
</evidence>
<dbReference type="InterPro" id="IPR000424">
    <property type="entry name" value="Primosome_PriB/ssb"/>
</dbReference>
<feature type="region of interest" description="Disordered" evidence="4">
    <location>
        <begin position="108"/>
        <end position="148"/>
    </location>
</feature>
<gene>
    <name evidence="5" type="ORF">A2557_00575</name>
</gene>
<evidence type="ECO:0000256" key="2">
    <source>
        <dbReference type="HAMAP-Rule" id="MF_00984"/>
    </source>
</evidence>
<dbReference type="Pfam" id="PF00436">
    <property type="entry name" value="SSB"/>
    <property type="match status" value="1"/>
</dbReference>
<dbReference type="GO" id="GO:0009295">
    <property type="term" value="C:nucleoid"/>
    <property type="evidence" value="ECO:0007669"/>
    <property type="project" value="TreeGrafter"/>
</dbReference>
<dbReference type="PIRSF" id="PIRSF002070">
    <property type="entry name" value="SSB"/>
    <property type="match status" value="1"/>
</dbReference>
<dbReference type="CDD" id="cd04496">
    <property type="entry name" value="SSB_OBF"/>
    <property type="match status" value="1"/>
</dbReference>
<dbReference type="EMBL" id="MFNF01000063">
    <property type="protein sequence ID" value="OGG98981.1"/>
    <property type="molecule type" value="Genomic_DNA"/>
</dbReference>
<dbReference type="AlphaFoldDB" id="A0A1F6GLI7"/>
<dbReference type="Proteomes" id="UP000177583">
    <property type="component" value="Unassembled WGS sequence"/>
</dbReference>
<comment type="subunit">
    <text evidence="2">Homotetramer.</text>
</comment>
<dbReference type="HAMAP" id="MF_00984">
    <property type="entry name" value="SSB"/>
    <property type="match status" value="1"/>
</dbReference>
<reference evidence="5 6" key="1">
    <citation type="journal article" date="2016" name="Nat. Commun.">
        <title>Thousands of microbial genomes shed light on interconnected biogeochemical processes in an aquifer system.</title>
        <authorList>
            <person name="Anantharaman K."/>
            <person name="Brown C.T."/>
            <person name="Hug L.A."/>
            <person name="Sharon I."/>
            <person name="Castelle C.J."/>
            <person name="Probst A.J."/>
            <person name="Thomas B.C."/>
            <person name="Singh A."/>
            <person name="Wilkins M.J."/>
            <person name="Karaoz U."/>
            <person name="Brodie E.L."/>
            <person name="Williams K.H."/>
            <person name="Hubbard S.S."/>
            <person name="Banfield J.F."/>
        </authorList>
    </citation>
    <scope>NUCLEOTIDE SEQUENCE [LARGE SCALE GENOMIC DNA]</scope>
</reference>
<dbReference type="GO" id="GO:0006260">
    <property type="term" value="P:DNA replication"/>
    <property type="evidence" value="ECO:0007669"/>
    <property type="project" value="InterPro"/>
</dbReference>
<sequence>MSSFNEITLIGRLGRDPEVKVGQNGEPYCFLPLAVDESWTDKNGQKQGSTEWFNLSFSKKLADVVGQYCRKGSLVFVKGSAKATSYEGKDGKIVAQVTVRVFTLQLLDPKGKDQQQQPAQGGYGAPQGGYQQPQPKGGNQQGYGPRPR</sequence>
<name>A0A1F6GLI7_9PROT</name>
<proteinExistence type="inferred from homology"/>
<dbReference type="InterPro" id="IPR012340">
    <property type="entry name" value="NA-bd_OB-fold"/>
</dbReference>
<dbReference type="PANTHER" id="PTHR10302">
    <property type="entry name" value="SINGLE-STRANDED DNA-BINDING PROTEIN"/>
    <property type="match status" value="1"/>
</dbReference>
<evidence type="ECO:0000313" key="5">
    <source>
        <dbReference type="EMBL" id="OGG98981.1"/>
    </source>
</evidence>
<evidence type="ECO:0000256" key="4">
    <source>
        <dbReference type="SAM" id="MobiDB-lite"/>
    </source>
</evidence>
<feature type="compositionally biased region" description="Low complexity" evidence="4">
    <location>
        <begin position="108"/>
        <end position="120"/>
    </location>
</feature>
<dbReference type="NCBIfam" id="TIGR00621">
    <property type="entry name" value="ssb"/>
    <property type="match status" value="1"/>
</dbReference>